<dbReference type="SUPFAM" id="SSF51905">
    <property type="entry name" value="FAD/NAD(P)-binding domain"/>
    <property type="match status" value="1"/>
</dbReference>
<feature type="binding site" evidence="3">
    <location>
        <position position="242"/>
    </location>
    <ligand>
        <name>FAD</name>
        <dbReference type="ChEBI" id="CHEBI:57692"/>
    </ligand>
</feature>
<protein>
    <submittedName>
        <fullName evidence="5">Oxygen-dependent protoporphyrinogen oxidase</fullName>
        <ecNumber evidence="5">1.3.3.4</ecNumber>
    </submittedName>
</protein>
<reference evidence="5 6" key="1">
    <citation type="submission" date="2020-08" db="EMBL/GenBank/DDBJ databases">
        <title>Sequencing the genomes of 1000 actinobacteria strains.</title>
        <authorList>
            <person name="Klenk H.-P."/>
        </authorList>
    </citation>
    <scope>NUCLEOTIDE SEQUENCE [LARGE SCALE GENOMIC DNA]</scope>
    <source>
        <strain evidence="5 6">DSM 45584</strain>
    </source>
</reference>
<organism evidence="5 6">
    <name type="scientific">Saccharopolyspora phatthalungensis</name>
    <dbReference type="NCBI Taxonomy" id="664693"/>
    <lineage>
        <taxon>Bacteria</taxon>
        <taxon>Bacillati</taxon>
        <taxon>Actinomycetota</taxon>
        <taxon>Actinomycetes</taxon>
        <taxon>Pseudonocardiales</taxon>
        <taxon>Pseudonocardiaceae</taxon>
        <taxon>Saccharopolyspora</taxon>
    </lineage>
</organism>
<evidence type="ECO:0000256" key="3">
    <source>
        <dbReference type="PIRSR" id="PIRSR601613-1"/>
    </source>
</evidence>
<evidence type="ECO:0000259" key="4">
    <source>
        <dbReference type="Pfam" id="PF01593"/>
    </source>
</evidence>
<dbReference type="Pfam" id="PF01593">
    <property type="entry name" value="Amino_oxidase"/>
    <property type="match status" value="1"/>
</dbReference>
<dbReference type="PRINTS" id="PR00757">
    <property type="entry name" value="AMINEOXDASEF"/>
</dbReference>
<dbReference type="Proteomes" id="UP000584374">
    <property type="component" value="Unassembled WGS sequence"/>
</dbReference>
<evidence type="ECO:0000313" key="5">
    <source>
        <dbReference type="EMBL" id="MBB5157155.1"/>
    </source>
</evidence>
<keyword evidence="2 5" id="KW-0560">Oxidoreductase</keyword>
<accession>A0A840QF99</accession>
<keyword evidence="6" id="KW-1185">Reference proteome</keyword>
<dbReference type="Gene3D" id="3.50.50.60">
    <property type="entry name" value="FAD/NAD(P)-binding domain"/>
    <property type="match status" value="1"/>
</dbReference>
<dbReference type="InterPro" id="IPR036188">
    <property type="entry name" value="FAD/NAD-bd_sf"/>
</dbReference>
<dbReference type="PANTHER" id="PTHR42923:SF3">
    <property type="entry name" value="PROTOPORPHYRINOGEN OXIDASE"/>
    <property type="match status" value="1"/>
</dbReference>
<evidence type="ECO:0000256" key="1">
    <source>
        <dbReference type="ARBA" id="ARBA00001974"/>
    </source>
</evidence>
<dbReference type="InterPro" id="IPR002937">
    <property type="entry name" value="Amino_oxidase"/>
</dbReference>
<dbReference type="AlphaFoldDB" id="A0A840QF99"/>
<feature type="binding site" evidence="3">
    <location>
        <position position="354"/>
    </location>
    <ligand>
        <name>substrate</name>
    </ligand>
</feature>
<dbReference type="EMBL" id="JACHIW010000001">
    <property type="protein sequence ID" value="MBB5157155.1"/>
    <property type="molecule type" value="Genomic_DNA"/>
</dbReference>
<feature type="domain" description="Amine oxidase" evidence="4">
    <location>
        <begin position="22"/>
        <end position="452"/>
    </location>
</feature>
<comment type="caution">
    <text evidence="5">The sequence shown here is derived from an EMBL/GenBank/DDBJ whole genome shotgun (WGS) entry which is preliminary data.</text>
</comment>
<dbReference type="PANTHER" id="PTHR42923">
    <property type="entry name" value="PROTOPORPHYRINOGEN OXIDASE"/>
    <property type="match status" value="1"/>
</dbReference>
<dbReference type="InterPro" id="IPR001613">
    <property type="entry name" value="Flavin_amine_oxidase"/>
</dbReference>
<evidence type="ECO:0000256" key="2">
    <source>
        <dbReference type="ARBA" id="ARBA00023002"/>
    </source>
</evidence>
<dbReference type="EC" id="1.3.3.4" evidence="5"/>
<dbReference type="GO" id="GO:0004729">
    <property type="term" value="F:oxygen-dependent protoporphyrinogen oxidase activity"/>
    <property type="evidence" value="ECO:0007669"/>
    <property type="project" value="UniProtKB-EC"/>
</dbReference>
<proteinExistence type="predicted"/>
<evidence type="ECO:0000313" key="6">
    <source>
        <dbReference type="Proteomes" id="UP000584374"/>
    </source>
</evidence>
<dbReference type="InterPro" id="IPR050464">
    <property type="entry name" value="Zeta_carotene_desat/Oxidored"/>
</dbReference>
<sequence>MSKPTADAAIDVDVVIVGGGPAGIAAARQLRNHQILLLEETDRLGGRLKSEPRGRYWINLGGHLFPGEGSHTQEIIGDLGLRTIEIPGIKFALGFAGKLRRNKRVETYPLTLRLTLRERASMVKVGLTILRAVRGWHRAMKPRTGETEAQRRDRVAQYLADRTFRDLIGKPPERVDAIFRSAARRAASEIDEQSAGVGVSLFGAVWSGNKSSMALNLDGGSGRLGEAAAADLGTAVSYHSRVVRIAPDGDTVLVDYVKGDQKSTIRARQVVMAVPAPVAHRVVEGLPADVHRVLGEVTYGPFLTMGVLTDETGPMPYDDIYAMTTPDASFDMLFNHANPLRRGTRQPGGSLMVYSGGAPAAELMTKTDQEVAEIYLADLYRLFPRLREAVKETIVQRWELGNVYRRSNMDFSPMLRYCQRTDTSIHFCGDWFAELGNMEIAAGSAIEAAARVDRRLRCQRSSASSDAG</sequence>
<comment type="cofactor">
    <cofactor evidence="1">
        <name>FAD</name>
        <dbReference type="ChEBI" id="CHEBI:57692"/>
    </cofactor>
</comment>
<gene>
    <name evidence="5" type="ORF">BJ970_004689</name>
</gene>
<dbReference type="RefSeq" id="WP_184728165.1">
    <property type="nucleotide sequence ID" value="NZ_JACHIW010000001.1"/>
</dbReference>
<name>A0A840QF99_9PSEU</name>